<keyword evidence="4" id="KW-1185">Reference proteome</keyword>
<dbReference type="Gene3D" id="1.10.3210.40">
    <property type="match status" value="1"/>
</dbReference>
<organism evidence="3 4">
    <name type="scientific">Obesumbacterium proteus ATCC 12841</name>
    <dbReference type="NCBI Taxonomy" id="1354268"/>
    <lineage>
        <taxon>Bacteria</taxon>
        <taxon>Pseudomonadati</taxon>
        <taxon>Pseudomonadota</taxon>
        <taxon>Gammaproteobacteria</taxon>
        <taxon>Enterobacterales</taxon>
        <taxon>Hafniaceae</taxon>
        <taxon>Obesumbacterium</taxon>
    </lineage>
</organism>
<feature type="domain" description="Uncharacterised" evidence="1">
    <location>
        <begin position="35"/>
        <end position="239"/>
    </location>
</feature>
<protein>
    <recommendedName>
        <fullName evidence="5">Helicase</fullName>
    </recommendedName>
</protein>
<dbReference type="AlphaFoldDB" id="A0AA91EDY6"/>
<name>A0AA91EDY6_9GAMM</name>
<feature type="domain" description="Putative conjugal transfer nickase/helicase TraI C-terminal" evidence="2">
    <location>
        <begin position="376"/>
        <end position="490"/>
    </location>
</feature>
<dbReference type="Gene3D" id="1.10.10.10">
    <property type="entry name" value="Winged helix-like DNA-binding domain superfamily/Winged helix DNA-binding domain"/>
    <property type="match status" value="1"/>
</dbReference>
<dbReference type="NCBIfam" id="TIGR03760">
    <property type="entry name" value="ICE_TraI_Pfluor"/>
    <property type="match status" value="1"/>
</dbReference>
<dbReference type="InterPro" id="IPR022391">
    <property type="entry name" value="ICE_relaxase_PFGI-1"/>
</dbReference>
<dbReference type="SUPFAM" id="SSF46785">
    <property type="entry name" value="Winged helix' DNA-binding domain"/>
    <property type="match status" value="1"/>
</dbReference>
<dbReference type="Proteomes" id="UP000078431">
    <property type="component" value="Unassembled WGS sequence"/>
</dbReference>
<dbReference type="InterPro" id="IPR036388">
    <property type="entry name" value="WH-like_DNA-bd_sf"/>
</dbReference>
<proteinExistence type="predicted"/>
<evidence type="ECO:0000313" key="3">
    <source>
        <dbReference type="EMBL" id="OAT58890.1"/>
    </source>
</evidence>
<dbReference type="Pfam" id="PF07515">
    <property type="entry name" value="TraI_2_C"/>
    <property type="match status" value="1"/>
</dbReference>
<sequence>MLKWMTGRFHNQKIDTAPKVRKESERPTAAGWFLPLSADALLSTRHRKQALQQLWDNSPFSRPVWETFWLEPVKRLAVSLQQLPAASSGPYALEGGMLDEALEVAVCAVRLSRGWMLPPGAPPEEQSAQSAAWCTAIFWAALMHDLGSLEQMAAFYEDGRRWFPGLGMPEAPWRMKFCEQDTNSAVRAATCAYRLIPYEGLIWVARWPALADALLVYLSGNKPAGAILHAAVSEAREKCGLFAQDTFAQPSVKLATDNTEALSQSASSDPAEHPTNEIPVQSFVSNEIDDNKISSLSSADALPIMPELVSAIGQSSQAESLADVHADMPSEGVTPGDLLTLLDKMTNAEVVDETTSDDNPVVETLKQSDSARTFTLGELFWDWLVDSIEKGALSVNAQDSLLHVMAQYVFIQTPDCFYRYLATQEKTESDKDDIQKSFEALNKHFSRSGKGIYIYKKYENEGREGRFTRMSGYMVFATQLLKEGVVLSDSQWLSPNK</sequence>
<dbReference type="Gene3D" id="2.40.10.200">
    <property type="entry name" value="STY4665 C-terminal domain-like"/>
    <property type="match status" value="1"/>
</dbReference>
<dbReference type="InterPro" id="IPR036390">
    <property type="entry name" value="WH_DNA-bd_sf"/>
</dbReference>
<gene>
    <name evidence="3" type="ORF">M993_02193</name>
</gene>
<dbReference type="EMBL" id="LXEX01000031">
    <property type="protein sequence ID" value="OAT58890.1"/>
    <property type="molecule type" value="Genomic_DNA"/>
</dbReference>
<dbReference type="Pfam" id="PF07514">
    <property type="entry name" value="TraI_2"/>
    <property type="match status" value="1"/>
</dbReference>
<evidence type="ECO:0000259" key="1">
    <source>
        <dbReference type="Pfam" id="PF07514"/>
    </source>
</evidence>
<evidence type="ECO:0000259" key="2">
    <source>
        <dbReference type="Pfam" id="PF07515"/>
    </source>
</evidence>
<dbReference type="InterPro" id="IPR011093">
    <property type="entry name" value="TraI_2_C"/>
</dbReference>
<reference evidence="3 4" key="1">
    <citation type="submission" date="2016-04" db="EMBL/GenBank/DDBJ databases">
        <title>ATOL: Assembling a taxonomically balanced genome-scale reconstruction of the evolutionary history of the Enterobacteriaceae.</title>
        <authorList>
            <person name="Plunkett G.III."/>
            <person name="Neeno-Eckwall E.C."/>
            <person name="Glasner J.D."/>
            <person name="Perna N.T."/>
        </authorList>
    </citation>
    <scope>NUCLEOTIDE SEQUENCE [LARGE SCALE GENOMIC DNA]</scope>
    <source>
        <strain evidence="3 4">ATCC 12841</strain>
    </source>
</reference>
<dbReference type="RefSeq" id="WP_061552829.1">
    <property type="nucleotide sequence ID" value="NZ_LXEX01000031.1"/>
</dbReference>
<evidence type="ECO:0000313" key="4">
    <source>
        <dbReference type="Proteomes" id="UP000078431"/>
    </source>
</evidence>
<evidence type="ECO:0008006" key="5">
    <source>
        <dbReference type="Google" id="ProtNLM"/>
    </source>
</evidence>
<comment type="caution">
    <text evidence="3">The sequence shown here is derived from an EMBL/GenBank/DDBJ whole genome shotgun (WGS) entry which is preliminary data.</text>
</comment>
<accession>A0AA91EDY6</accession>
<dbReference type="InterPro" id="IPR011119">
    <property type="entry name" value="Unchr_helicase_relaxase_TraI"/>
</dbReference>